<dbReference type="Proteomes" id="UP000636505">
    <property type="component" value="Unassembled WGS sequence"/>
</dbReference>
<evidence type="ECO:0000313" key="3">
    <source>
        <dbReference type="Proteomes" id="UP000636505"/>
    </source>
</evidence>
<keyword evidence="3" id="KW-1185">Reference proteome</keyword>
<protein>
    <submittedName>
        <fullName evidence="2">PEP-CTERM sorting domain-containing protein</fullName>
    </submittedName>
</protein>
<dbReference type="InterPro" id="IPR013424">
    <property type="entry name" value="Ice-binding_C"/>
</dbReference>
<sequence>MTNLTISKKLSMVTAGVAAVALATGGTAQAAMLSNGALSVTIRDDNGAIDTLTFGGSDFYNPGGPVSDYGFQTGTDGSTFRLNNTSGFTQQPVTVLGGPDFVSVTGIYDAVANIAFTRNYSLIPGQNVLRIASTFTNLGTSDSVLSYFDTFDPDQGGGAGTGLSTFNDVFSLPTAAGTATVGQASASSTGNPSGMPTLTVLMGSLNPDVTIASGGPFNISNGSGLNSFFSSPVDGNGTFADSGTHVGIRKLLAGGGMLNFVYDQAYGASPDAAQAAFLAANPGIIVPDDGTESVPEPTSILGILTLGAIGASRLLKRKGHSALASA</sequence>
<gene>
    <name evidence="2" type="ORF">IQ241_24535</name>
</gene>
<dbReference type="EMBL" id="JADEXG010000114">
    <property type="protein sequence ID" value="MBE9080415.1"/>
    <property type="molecule type" value="Genomic_DNA"/>
</dbReference>
<feature type="signal peptide" evidence="1">
    <location>
        <begin position="1"/>
        <end position="30"/>
    </location>
</feature>
<keyword evidence="1" id="KW-0732">Signal</keyword>
<dbReference type="RefSeq" id="WP_193912332.1">
    <property type="nucleotide sequence ID" value="NZ_JADEXG010000114.1"/>
</dbReference>
<name>A0A8J7ATQ1_9CYAN</name>
<dbReference type="AlphaFoldDB" id="A0A8J7ATQ1"/>
<evidence type="ECO:0000256" key="1">
    <source>
        <dbReference type="SAM" id="SignalP"/>
    </source>
</evidence>
<reference evidence="2" key="1">
    <citation type="submission" date="2020-10" db="EMBL/GenBank/DDBJ databases">
        <authorList>
            <person name="Castelo-Branco R."/>
            <person name="Eusebio N."/>
            <person name="Adriana R."/>
            <person name="Vieira A."/>
            <person name="Brugerolle De Fraissinette N."/>
            <person name="Rezende De Castro R."/>
            <person name="Schneider M.P."/>
            <person name="Vasconcelos V."/>
            <person name="Leao P.N."/>
        </authorList>
    </citation>
    <scope>NUCLEOTIDE SEQUENCE</scope>
    <source>
        <strain evidence="2">LEGE 07310</strain>
    </source>
</reference>
<comment type="caution">
    <text evidence="2">The sequence shown here is derived from an EMBL/GenBank/DDBJ whole genome shotgun (WGS) entry which is preliminary data.</text>
</comment>
<feature type="chain" id="PRO_5035223937" evidence="1">
    <location>
        <begin position="31"/>
        <end position="326"/>
    </location>
</feature>
<evidence type="ECO:0000313" key="2">
    <source>
        <dbReference type="EMBL" id="MBE9080415.1"/>
    </source>
</evidence>
<dbReference type="NCBIfam" id="TIGR02595">
    <property type="entry name" value="PEP_CTERM"/>
    <property type="match status" value="1"/>
</dbReference>
<proteinExistence type="predicted"/>
<accession>A0A8J7ATQ1</accession>
<organism evidence="2 3">
    <name type="scientific">Vasconcelosia minhoensis LEGE 07310</name>
    <dbReference type="NCBI Taxonomy" id="915328"/>
    <lineage>
        <taxon>Bacteria</taxon>
        <taxon>Bacillati</taxon>
        <taxon>Cyanobacteriota</taxon>
        <taxon>Cyanophyceae</taxon>
        <taxon>Nodosilineales</taxon>
        <taxon>Cymatolegaceae</taxon>
        <taxon>Vasconcelosia</taxon>
        <taxon>Vasconcelosia minhoensis</taxon>
    </lineage>
</organism>